<proteinExistence type="predicted"/>
<keyword evidence="5" id="KW-1185">Reference proteome</keyword>
<evidence type="ECO:0000259" key="3">
    <source>
        <dbReference type="Pfam" id="PF13581"/>
    </source>
</evidence>
<gene>
    <name evidence="4" type="ORF">VSH64_04605</name>
</gene>
<evidence type="ECO:0000256" key="2">
    <source>
        <dbReference type="SAM" id="MobiDB-lite"/>
    </source>
</evidence>
<dbReference type="PANTHER" id="PTHR35526">
    <property type="entry name" value="ANTI-SIGMA-F FACTOR RSBW-RELATED"/>
    <property type="match status" value="1"/>
</dbReference>
<dbReference type="EC" id="2.7.13.3" evidence="4"/>
<evidence type="ECO:0000256" key="1">
    <source>
        <dbReference type="ARBA" id="ARBA00022527"/>
    </source>
</evidence>
<dbReference type="Gene3D" id="3.30.565.10">
    <property type="entry name" value="Histidine kinase-like ATPase, C-terminal domain"/>
    <property type="match status" value="1"/>
</dbReference>
<dbReference type="EMBL" id="CP142149">
    <property type="protein sequence ID" value="WSE31390.1"/>
    <property type="molecule type" value="Genomic_DNA"/>
</dbReference>
<feature type="region of interest" description="Disordered" evidence="2">
    <location>
        <begin position="1"/>
        <end position="21"/>
    </location>
</feature>
<dbReference type="RefSeq" id="WP_326834196.1">
    <property type="nucleotide sequence ID" value="NZ_CP142149.1"/>
</dbReference>
<dbReference type="CDD" id="cd16936">
    <property type="entry name" value="HATPase_RsbW-like"/>
    <property type="match status" value="1"/>
</dbReference>
<dbReference type="Pfam" id="PF13581">
    <property type="entry name" value="HATPase_c_2"/>
    <property type="match status" value="1"/>
</dbReference>
<keyword evidence="1" id="KW-0418">Kinase</keyword>
<keyword evidence="1" id="KW-0723">Serine/threonine-protein kinase</keyword>
<accession>A0ABZ1ID83</accession>
<evidence type="ECO:0000313" key="4">
    <source>
        <dbReference type="EMBL" id="WSE31390.1"/>
    </source>
</evidence>
<keyword evidence="4" id="KW-0547">Nucleotide-binding</keyword>
<protein>
    <submittedName>
        <fullName evidence="4">ATP-binding protein</fullName>
        <ecNumber evidence="4">2.7.13.3</ecNumber>
    </submittedName>
</protein>
<organism evidence="4 5">
    <name type="scientific">Amycolatopsis rhabdoformis</name>
    <dbReference type="NCBI Taxonomy" id="1448059"/>
    <lineage>
        <taxon>Bacteria</taxon>
        <taxon>Bacillati</taxon>
        <taxon>Actinomycetota</taxon>
        <taxon>Actinomycetes</taxon>
        <taxon>Pseudonocardiales</taxon>
        <taxon>Pseudonocardiaceae</taxon>
        <taxon>Amycolatopsis</taxon>
    </lineage>
</organism>
<keyword evidence="4" id="KW-0067">ATP-binding</keyword>
<dbReference type="GO" id="GO:0004673">
    <property type="term" value="F:protein histidine kinase activity"/>
    <property type="evidence" value="ECO:0007669"/>
    <property type="project" value="UniProtKB-EC"/>
</dbReference>
<dbReference type="PANTHER" id="PTHR35526:SF3">
    <property type="entry name" value="ANTI-SIGMA-F FACTOR RSBW"/>
    <property type="match status" value="1"/>
</dbReference>
<feature type="domain" description="Histidine kinase/HSP90-like ATPase" evidence="3">
    <location>
        <begin position="29"/>
        <end position="146"/>
    </location>
</feature>
<dbReference type="Proteomes" id="UP001330812">
    <property type="component" value="Chromosome"/>
</dbReference>
<reference evidence="4 5" key="1">
    <citation type="journal article" date="2015" name="Int. J. Syst. Evol. Microbiol.">
        <title>Amycolatopsis rhabdoformis sp. nov., an actinomycete isolated from a tropical forest soil.</title>
        <authorList>
            <person name="Souza W.R."/>
            <person name="Silva R.E."/>
            <person name="Goodfellow M."/>
            <person name="Busarakam K."/>
            <person name="Figueiro F.S."/>
            <person name="Ferreira D."/>
            <person name="Rodrigues-Filho E."/>
            <person name="Moraes L.A.B."/>
            <person name="Zucchi T.D."/>
        </authorList>
    </citation>
    <scope>NUCLEOTIDE SEQUENCE [LARGE SCALE GENOMIC DNA]</scope>
    <source>
        <strain evidence="4 5">NCIMB 14900</strain>
    </source>
</reference>
<dbReference type="InterPro" id="IPR050267">
    <property type="entry name" value="Anti-sigma-factor_SerPK"/>
</dbReference>
<name>A0ABZ1ID83_9PSEU</name>
<dbReference type="GO" id="GO:0005524">
    <property type="term" value="F:ATP binding"/>
    <property type="evidence" value="ECO:0007669"/>
    <property type="project" value="UniProtKB-KW"/>
</dbReference>
<dbReference type="SUPFAM" id="SSF55874">
    <property type="entry name" value="ATPase domain of HSP90 chaperone/DNA topoisomerase II/histidine kinase"/>
    <property type="match status" value="1"/>
</dbReference>
<sequence length="154" mass="16318">MAVPEDTEPGGTELHPEPIGTPLSCRDVVAEPGALRALRHRLTAWVRAAGIPEDRGQDIVLASYEALANVADHAYGGDGRGLVDLDAVVLPDRVEVVITDHGHWRAPIDDPNPVSLRGRGLLLLRASADHADITGGVDGTVVTLGWNLSPARSY</sequence>
<dbReference type="InterPro" id="IPR036890">
    <property type="entry name" value="HATPase_C_sf"/>
</dbReference>
<keyword evidence="4" id="KW-0808">Transferase</keyword>
<dbReference type="InterPro" id="IPR003594">
    <property type="entry name" value="HATPase_dom"/>
</dbReference>
<evidence type="ECO:0000313" key="5">
    <source>
        <dbReference type="Proteomes" id="UP001330812"/>
    </source>
</evidence>